<proteinExistence type="predicted"/>
<dbReference type="Proteomes" id="UP000031668">
    <property type="component" value="Unassembled WGS sequence"/>
</dbReference>
<evidence type="ECO:0000313" key="1">
    <source>
        <dbReference type="EMBL" id="KII67136.1"/>
    </source>
</evidence>
<accession>A0A0C2MJ50</accession>
<comment type="caution">
    <text evidence="1">The sequence shown here is derived from an EMBL/GenBank/DDBJ whole genome shotgun (WGS) entry which is preliminary data.</text>
</comment>
<keyword evidence="2" id="KW-1185">Reference proteome</keyword>
<sequence>MATPRSYTSGGVLIKHSTLWLLSITHSVEPAKFETSIEQCSLNDVAAYFPIILGNRPMSLLNINPKVCPSDELFIILVLRLIVSKVCKAPLPSGRLMKVPALLFFNVCFWLARSGKDRELKVITMGISTIVVSFSLKYRLRVEERQAKKMSLIVYPEKLLLISLVSERGHLDHAKHLSALSAGFST</sequence>
<gene>
    <name evidence="1" type="ORF">RF11_11189</name>
</gene>
<organism evidence="1 2">
    <name type="scientific">Thelohanellus kitauei</name>
    <name type="common">Myxosporean</name>
    <dbReference type="NCBI Taxonomy" id="669202"/>
    <lineage>
        <taxon>Eukaryota</taxon>
        <taxon>Metazoa</taxon>
        <taxon>Cnidaria</taxon>
        <taxon>Myxozoa</taxon>
        <taxon>Myxosporea</taxon>
        <taxon>Bivalvulida</taxon>
        <taxon>Platysporina</taxon>
        <taxon>Myxobolidae</taxon>
        <taxon>Thelohanellus</taxon>
    </lineage>
</organism>
<reference evidence="1 2" key="1">
    <citation type="journal article" date="2014" name="Genome Biol. Evol.">
        <title>The genome of the myxosporean Thelohanellus kitauei shows adaptations to nutrient acquisition within its fish host.</title>
        <authorList>
            <person name="Yang Y."/>
            <person name="Xiong J."/>
            <person name="Zhou Z."/>
            <person name="Huo F."/>
            <person name="Miao W."/>
            <person name="Ran C."/>
            <person name="Liu Y."/>
            <person name="Zhang J."/>
            <person name="Feng J."/>
            <person name="Wang M."/>
            <person name="Wang M."/>
            <person name="Wang L."/>
            <person name="Yao B."/>
        </authorList>
    </citation>
    <scope>NUCLEOTIDE SEQUENCE [LARGE SCALE GENOMIC DNA]</scope>
    <source>
        <strain evidence="1">Wuqing</strain>
    </source>
</reference>
<evidence type="ECO:0000313" key="2">
    <source>
        <dbReference type="Proteomes" id="UP000031668"/>
    </source>
</evidence>
<protein>
    <submittedName>
        <fullName evidence="1">Uncharacterized protein</fullName>
    </submittedName>
</protein>
<dbReference type="EMBL" id="JWZT01003288">
    <property type="protein sequence ID" value="KII67136.1"/>
    <property type="molecule type" value="Genomic_DNA"/>
</dbReference>
<dbReference type="AlphaFoldDB" id="A0A0C2MJ50"/>
<name>A0A0C2MJ50_THEKT</name>